<keyword evidence="2" id="KW-1185">Reference proteome</keyword>
<protein>
    <submittedName>
        <fullName evidence="1">Uncharacterized protein</fullName>
    </submittedName>
</protein>
<evidence type="ECO:0000313" key="2">
    <source>
        <dbReference type="Proteomes" id="UP001054837"/>
    </source>
</evidence>
<name>A0AAV4S3F2_9ARAC</name>
<proteinExistence type="predicted"/>
<accession>A0AAV4S3F2</accession>
<gene>
    <name evidence="1" type="primary">AVEN_234687_1</name>
    <name evidence="1" type="ORF">CDAR_515771</name>
</gene>
<evidence type="ECO:0000313" key="1">
    <source>
        <dbReference type="EMBL" id="GIY27854.1"/>
    </source>
</evidence>
<dbReference type="PANTHER" id="PTHR33964">
    <property type="entry name" value="RE45066P-RELATED"/>
    <property type="match status" value="1"/>
</dbReference>
<sequence length="282" mass="32338">MHFAPAPELPGILTVCDKRKRSGARHHPPGASARLQVSIGMKLYLSFCNTDPQLKHYFLFVIGVKSFLPEPKSLSVRMEVILKESVLCVDEHMRNCFTPTQRQVFNQVVAGARQFLLELCVPGTIQESYLKHSPCYQNVSLSEDRCAPYYRRLVLVSEKVDERKDVDHRLRESCCAFNEFVLCKYVHVNQDCGEEAAVFLQRHLDRISSPLLQEHCAHYTYPADSCVSSSATPTCSPLLQHLLRDAISTLITKCHQWVDMFKWQKYFMEGILEKIYILGILL</sequence>
<comment type="caution">
    <text evidence="1">The sequence shown here is derived from an EMBL/GenBank/DDBJ whole genome shotgun (WGS) entry which is preliminary data.</text>
</comment>
<dbReference type="AlphaFoldDB" id="A0AAV4S3F2"/>
<dbReference type="EMBL" id="BPLQ01007091">
    <property type="protein sequence ID" value="GIY27854.1"/>
    <property type="molecule type" value="Genomic_DNA"/>
</dbReference>
<dbReference type="PANTHER" id="PTHR33964:SF1">
    <property type="entry name" value="RE45066P"/>
    <property type="match status" value="1"/>
</dbReference>
<organism evidence="1 2">
    <name type="scientific">Caerostris darwini</name>
    <dbReference type="NCBI Taxonomy" id="1538125"/>
    <lineage>
        <taxon>Eukaryota</taxon>
        <taxon>Metazoa</taxon>
        <taxon>Ecdysozoa</taxon>
        <taxon>Arthropoda</taxon>
        <taxon>Chelicerata</taxon>
        <taxon>Arachnida</taxon>
        <taxon>Araneae</taxon>
        <taxon>Araneomorphae</taxon>
        <taxon>Entelegynae</taxon>
        <taxon>Araneoidea</taxon>
        <taxon>Araneidae</taxon>
        <taxon>Caerostris</taxon>
    </lineage>
</organism>
<dbReference type="Proteomes" id="UP001054837">
    <property type="component" value="Unassembled WGS sequence"/>
</dbReference>
<reference evidence="1 2" key="1">
    <citation type="submission" date="2021-06" db="EMBL/GenBank/DDBJ databases">
        <title>Caerostris darwini draft genome.</title>
        <authorList>
            <person name="Kono N."/>
            <person name="Arakawa K."/>
        </authorList>
    </citation>
    <scope>NUCLEOTIDE SEQUENCE [LARGE SCALE GENOMIC DNA]</scope>
</reference>